<evidence type="ECO:0000313" key="1">
    <source>
        <dbReference type="EMBL" id="GAH71523.1"/>
    </source>
</evidence>
<feature type="non-terminal residue" evidence="1">
    <location>
        <position position="1"/>
    </location>
</feature>
<dbReference type="EMBL" id="BARU01033798">
    <property type="protein sequence ID" value="GAH71523.1"/>
    <property type="molecule type" value="Genomic_DNA"/>
</dbReference>
<organism evidence="1">
    <name type="scientific">marine sediment metagenome</name>
    <dbReference type="NCBI Taxonomy" id="412755"/>
    <lineage>
        <taxon>unclassified sequences</taxon>
        <taxon>metagenomes</taxon>
        <taxon>ecological metagenomes</taxon>
    </lineage>
</organism>
<proteinExistence type="predicted"/>
<protein>
    <submittedName>
        <fullName evidence="1">Uncharacterized protein</fullName>
    </submittedName>
</protein>
<comment type="caution">
    <text evidence="1">The sequence shown here is derived from an EMBL/GenBank/DDBJ whole genome shotgun (WGS) entry which is preliminary data.</text>
</comment>
<name>X1JP09_9ZZZZ</name>
<gene>
    <name evidence="1" type="ORF">S03H2_53118</name>
</gene>
<reference evidence="1" key="1">
    <citation type="journal article" date="2014" name="Front. Microbiol.">
        <title>High frequency of phylogenetically diverse reductive dehalogenase-homologous genes in deep subseafloor sedimentary metagenomes.</title>
        <authorList>
            <person name="Kawai M."/>
            <person name="Futagami T."/>
            <person name="Toyoda A."/>
            <person name="Takaki Y."/>
            <person name="Nishi S."/>
            <person name="Hori S."/>
            <person name="Arai W."/>
            <person name="Tsubouchi T."/>
            <person name="Morono Y."/>
            <person name="Uchiyama I."/>
            <person name="Ito T."/>
            <person name="Fujiyama A."/>
            <person name="Inagaki F."/>
            <person name="Takami H."/>
        </authorList>
    </citation>
    <scope>NUCLEOTIDE SEQUENCE</scope>
    <source>
        <strain evidence="1">Expedition CK06-06</strain>
    </source>
</reference>
<dbReference type="AlphaFoldDB" id="X1JP09"/>
<accession>X1JP09</accession>
<sequence>TSIYEKSGLKKIEPYDALKGRQYASEILYWV</sequence>